<reference evidence="1 2" key="1">
    <citation type="submission" date="2023-07" db="EMBL/GenBank/DDBJ databases">
        <title>Novel species in genus Planococcus.</title>
        <authorList>
            <person name="Ning S."/>
        </authorList>
    </citation>
    <scope>NUCLEOTIDE SEQUENCE [LARGE SCALE GENOMIC DNA]</scope>
    <source>
        <strain evidence="1 2">N017</strain>
    </source>
</reference>
<comment type="caution">
    <text evidence="1">The sequence shown here is derived from an EMBL/GenBank/DDBJ whole genome shotgun (WGS) entry which is preliminary data.</text>
</comment>
<sequence length="179" mass="20880">MKKWIIRILSVAIIVGLVAAYQSFKNYNENLDEMLAFREFLDETYFPILKDSGKYYDEVSTNSAGVLDSFWDISDYQIWYLVDGGWDQNTLIQNRFLEAEGKILDYEVVTEDSSALKNNILQSIAIQIKTLEDIHYYSTEDYEITEHPATLFNTSFKSNLEDLSIKVKEMNVILSEYYN</sequence>
<evidence type="ECO:0000313" key="1">
    <source>
        <dbReference type="EMBL" id="MDN7244676.1"/>
    </source>
</evidence>
<proteinExistence type="predicted"/>
<protein>
    <submittedName>
        <fullName evidence="1">Uncharacterized protein</fullName>
    </submittedName>
</protein>
<accession>A0ABT8N9V7</accession>
<dbReference type="EMBL" id="JAUJWU010000001">
    <property type="protein sequence ID" value="MDN7244676.1"/>
    <property type="molecule type" value="Genomic_DNA"/>
</dbReference>
<gene>
    <name evidence="1" type="ORF">QWY13_04145</name>
</gene>
<dbReference type="Proteomes" id="UP001172142">
    <property type="component" value="Unassembled WGS sequence"/>
</dbReference>
<organism evidence="1 2">
    <name type="scientific">Planococcus shenhongbingii</name>
    <dbReference type="NCBI Taxonomy" id="3058398"/>
    <lineage>
        <taxon>Bacteria</taxon>
        <taxon>Bacillati</taxon>
        <taxon>Bacillota</taxon>
        <taxon>Bacilli</taxon>
        <taxon>Bacillales</taxon>
        <taxon>Caryophanaceae</taxon>
        <taxon>Planococcus</taxon>
    </lineage>
</organism>
<evidence type="ECO:0000313" key="2">
    <source>
        <dbReference type="Proteomes" id="UP001172142"/>
    </source>
</evidence>
<keyword evidence="2" id="KW-1185">Reference proteome</keyword>
<dbReference type="RefSeq" id="WP_301855150.1">
    <property type="nucleotide sequence ID" value="NZ_JAUJWU010000001.1"/>
</dbReference>
<name>A0ABT8N9V7_9BACL</name>